<sequence length="762" mass="85932">MFTGPRLLSARICKLTAILFALIGCGRSEGSLAPNRWPACLPDHPELLACLITPNFSPACLIAPNRLCLSPHHHSFIWKDIWNDIRKQQLRSGLYTPAQSCLSVFPRCLEARSSWGGAKRLRHRHGDDTSIPPHPRPLSACLADSNHLMATCGRGGAGECITQELQLPSHHSSAASVLSICPLVVIACHSYQSDDEGMIPTKNRLAIKQYIKDKPTKWGIKSFLLCEGETGYILNAEIYTDLGAVGNTVVRLLTSCAMENKSHVLVMDWFYNSVTLAKYALSELHTGIVGTMQQNRKQFPKSLKSVKKLVRGDSCYLCQESVTCLDWQDRKPITFISNYHDPAQNVVINRRNKEGSVQEIQMPQLVKDYNKYMGGCDKNDQMTCLYRSRRHYLWPRRLFIKFFMWASYNSYILYASKQQAASKNPVYFTRYIQKLCLQLIGGYRTSAHRHPQKEPCPQRMTPGNHFPEIPLGTSSNHICVVCMEKHSRYNKQNPGVSYKDNPCKKVKSNIWCSLCKKYLCVKQGSSCWVDWHTKLKRRRCGRRWWRNSGWPIAWLLAPVFRQQQFSSGHPPDRSASLSEFLSGWPIVLAGGALIGGWPEENCCWQITGAGSQWEASRPRAHRARGGAGPGIFPLVSVAIGKPPGPAHTEPVEEWGLVSSRWSLQRSGSRQAPRTWSLQRSGAWRLPVGLCGDREAPGPAHMEPAEERGLASSRSGQQTAARKPHAALWPLECDSSTKYHVRARTYSVIETSWPRRRSRFLAR</sequence>
<dbReference type="Pfam" id="PF13843">
    <property type="entry name" value="DDE_Tnp_1_7"/>
    <property type="match status" value="1"/>
</dbReference>
<organism evidence="4 5">
    <name type="scientific">Cnephaeus nilssonii</name>
    <name type="common">Northern bat</name>
    <name type="synonym">Eptesicus nilssonii</name>
    <dbReference type="NCBI Taxonomy" id="3371016"/>
    <lineage>
        <taxon>Eukaryota</taxon>
        <taxon>Metazoa</taxon>
        <taxon>Chordata</taxon>
        <taxon>Craniata</taxon>
        <taxon>Vertebrata</taxon>
        <taxon>Euteleostomi</taxon>
        <taxon>Mammalia</taxon>
        <taxon>Eutheria</taxon>
        <taxon>Laurasiatheria</taxon>
        <taxon>Chiroptera</taxon>
        <taxon>Yangochiroptera</taxon>
        <taxon>Vespertilionidae</taxon>
        <taxon>Cnephaeus</taxon>
    </lineage>
</organism>
<comment type="caution">
    <text evidence="4">The sequence shown here is derived from an EMBL/GenBank/DDBJ whole genome shotgun (WGS) entry which is preliminary data.</text>
</comment>
<dbReference type="AlphaFoldDB" id="A0AA40I9D1"/>
<proteinExistence type="predicted"/>
<feature type="region of interest" description="Disordered" evidence="1">
    <location>
        <begin position="693"/>
        <end position="725"/>
    </location>
</feature>
<evidence type="ECO:0000256" key="1">
    <source>
        <dbReference type="SAM" id="MobiDB-lite"/>
    </source>
</evidence>
<dbReference type="PANTHER" id="PTHR46599:SF3">
    <property type="entry name" value="PIGGYBAC TRANSPOSABLE ELEMENT-DERIVED PROTEIN 4"/>
    <property type="match status" value="1"/>
</dbReference>
<protein>
    <recommendedName>
        <fullName evidence="3">PiggyBac transposable element-derived protein domain-containing protein</fullName>
    </recommendedName>
</protein>
<dbReference type="EMBL" id="JAULJE010000003">
    <property type="protein sequence ID" value="KAK1345021.1"/>
    <property type="molecule type" value="Genomic_DNA"/>
</dbReference>
<feature type="signal peptide" evidence="2">
    <location>
        <begin position="1"/>
        <end position="28"/>
    </location>
</feature>
<feature type="non-terminal residue" evidence="4">
    <location>
        <position position="762"/>
    </location>
</feature>
<evidence type="ECO:0000256" key="2">
    <source>
        <dbReference type="SAM" id="SignalP"/>
    </source>
</evidence>
<gene>
    <name evidence="4" type="ORF">QTO34_013725</name>
</gene>
<evidence type="ECO:0000313" key="5">
    <source>
        <dbReference type="Proteomes" id="UP001177744"/>
    </source>
</evidence>
<dbReference type="PANTHER" id="PTHR46599">
    <property type="entry name" value="PIGGYBAC TRANSPOSABLE ELEMENT-DERIVED PROTEIN 4"/>
    <property type="match status" value="1"/>
</dbReference>
<feature type="domain" description="PiggyBac transposable element-derived protein" evidence="3">
    <location>
        <begin position="188"/>
        <end position="411"/>
    </location>
</feature>
<evidence type="ECO:0000313" key="4">
    <source>
        <dbReference type="EMBL" id="KAK1345021.1"/>
    </source>
</evidence>
<name>A0AA40I9D1_CNENI</name>
<dbReference type="Proteomes" id="UP001177744">
    <property type="component" value="Unassembled WGS sequence"/>
</dbReference>
<keyword evidence="5" id="KW-1185">Reference proteome</keyword>
<keyword evidence="2" id="KW-0732">Signal</keyword>
<dbReference type="PROSITE" id="PS51257">
    <property type="entry name" value="PROKAR_LIPOPROTEIN"/>
    <property type="match status" value="1"/>
</dbReference>
<feature type="chain" id="PRO_5041204570" description="PiggyBac transposable element-derived protein domain-containing protein" evidence="2">
    <location>
        <begin position="29"/>
        <end position="762"/>
    </location>
</feature>
<evidence type="ECO:0000259" key="3">
    <source>
        <dbReference type="Pfam" id="PF13843"/>
    </source>
</evidence>
<accession>A0AA40I9D1</accession>
<reference evidence="4" key="1">
    <citation type="submission" date="2023-06" db="EMBL/GenBank/DDBJ databases">
        <title>Reference genome for the Northern bat (Eptesicus nilssonii), a most northern bat species.</title>
        <authorList>
            <person name="Laine V.N."/>
            <person name="Pulliainen A.T."/>
            <person name="Lilley T.M."/>
        </authorList>
    </citation>
    <scope>NUCLEOTIDE SEQUENCE</scope>
    <source>
        <strain evidence="4">BLF_Eptnil</strain>
        <tissue evidence="4">Kidney</tissue>
    </source>
</reference>
<dbReference type="InterPro" id="IPR029526">
    <property type="entry name" value="PGBD"/>
</dbReference>